<proteinExistence type="predicted"/>
<dbReference type="VEuPathDB" id="FungiDB:EMCG_02626"/>
<protein>
    <submittedName>
        <fullName evidence="2">Uncharacterized protein</fullName>
    </submittedName>
</protein>
<feature type="compositionally biased region" description="Pro residues" evidence="1">
    <location>
        <begin position="573"/>
        <end position="592"/>
    </location>
</feature>
<dbReference type="EMBL" id="PDND01000195">
    <property type="protein sequence ID" value="PGH30042.1"/>
    <property type="molecule type" value="Genomic_DNA"/>
</dbReference>
<feature type="compositionally biased region" description="Basic and acidic residues" evidence="1">
    <location>
        <begin position="742"/>
        <end position="759"/>
    </location>
</feature>
<evidence type="ECO:0000313" key="3">
    <source>
        <dbReference type="Proteomes" id="UP000226031"/>
    </source>
</evidence>
<feature type="region of interest" description="Disordered" evidence="1">
    <location>
        <begin position="573"/>
        <end position="652"/>
    </location>
</feature>
<dbReference type="AlphaFoldDB" id="A0A2B7ZAK2"/>
<feature type="region of interest" description="Disordered" evidence="1">
    <location>
        <begin position="258"/>
        <end position="299"/>
    </location>
</feature>
<sequence length="759" mass="83685">MTMDSHGWALEGIYASLQSSSHPTPKNIQDLPSCQPVMNQALGLTHLPGSQQQQDRPVCSENTSTPQADNQLTASPSSSSNTQLRQQSPDSLFGDEGTSFELSWENQLMDTLYPEELPASYTNEQNTSDPANSIPETGSIQTASGPGRDINSPLVSPVGDQHESDCRKRPFDDDNVRSTHFALENDARPSKRQLVEQTSPVGGLPHCSTITSDYHECDDGQSANVADFPPDFQLPDLPEIPDFLSSFQFPDDFDFDALNTTGSTDNRGTHDSGGFSSSGMPYTPIPPDNQKSGFDDNPSACASVCGSEKTQIVGQALETTVNAFHSSLCSSVTSLSADSHAHDSDKICSSLNRLNRSHAERELSPHSLFGDSSPIATPPMENVSQNNMAEHREEACPPQYVPATIQFVENDITKNFRLDKEDILATQYREIFRHVPKPGGYISPYPKHHGPLGYFPSAPATHARCIEVAPDDAAERLEEYRRKLRKVSSERNRYKSVWIEWKATDPKSGKSKEQMLKEEPFRLKRALFAQEKKTEEFRKQAEDWRGQFNDLALAYNGLVQHLHMLQAAQVPQHPPLVTQPPPGHPTPVPSPQPELVIADSSINLPPNPSRAPRTTSQPPPITIDLTEDEPTNDNTNNTASASSNSEEHSRNNFAEELRKAMRRKEYHWLGNKSRPRRHLLPAIPFLGRDLGQKSTNALNRDPSVSTPDDSALAAASAGSANSGTMMERLPHESNDDNDDNDELARTLEAELERGTSMEG</sequence>
<evidence type="ECO:0000313" key="2">
    <source>
        <dbReference type="EMBL" id="PGH30042.1"/>
    </source>
</evidence>
<feature type="compositionally biased region" description="Low complexity" evidence="1">
    <location>
        <begin position="710"/>
        <end position="722"/>
    </location>
</feature>
<feature type="region of interest" description="Disordered" evidence="1">
    <location>
        <begin position="693"/>
        <end position="759"/>
    </location>
</feature>
<name>A0A2B7ZAK2_9EURO</name>
<feature type="region of interest" description="Disordered" evidence="1">
    <location>
        <begin position="48"/>
        <end position="97"/>
    </location>
</feature>
<organism evidence="2 3">
    <name type="scientific">[Emmonsia] crescens</name>
    <dbReference type="NCBI Taxonomy" id="73230"/>
    <lineage>
        <taxon>Eukaryota</taxon>
        <taxon>Fungi</taxon>
        <taxon>Dikarya</taxon>
        <taxon>Ascomycota</taxon>
        <taxon>Pezizomycotina</taxon>
        <taxon>Eurotiomycetes</taxon>
        <taxon>Eurotiomycetidae</taxon>
        <taxon>Onygenales</taxon>
        <taxon>Ajellomycetaceae</taxon>
        <taxon>Emergomyces</taxon>
    </lineage>
</organism>
<feature type="compositionally biased region" description="Low complexity" evidence="1">
    <location>
        <begin position="632"/>
        <end position="644"/>
    </location>
</feature>
<comment type="caution">
    <text evidence="2">The sequence shown here is derived from an EMBL/GenBank/DDBJ whole genome shotgun (WGS) entry which is preliminary data.</text>
</comment>
<dbReference type="Proteomes" id="UP000226031">
    <property type="component" value="Unassembled WGS sequence"/>
</dbReference>
<evidence type="ECO:0000256" key="1">
    <source>
        <dbReference type="SAM" id="MobiDB-lite"/>
    </source>
</evidence>
<feature type="region of interest" description="Disordered" evidence="1">
    <location>
        <begin position="120"/>
        <end position="204"/>
    </location>
</feature>
<keyword evidence="3" id="KW-1185">Reference proteome</keyword>
<gene>
    <name evidence="2" type="ORF">GX50_07198</name>
</gene>
<feature type="compositionally biased region" description="Polar residues" evidence="1">
    <location>
        <begin position="120"/>
        <end position="144"/>
    </location>
</feature>
<feature type="compositionally biased region" description="Polar residues" evidence="1">
    <location>
        <begin position="693"/>
        <end position="708"/>
    </location>
</feature>
<reference evidence="2 3" key="1">
    <citation type="submission" date="2017-10" db="EMBL/GenBank/DDBJ databases">
        <title>Comparative genomics in systemic dimorphic fungi from Ajellomycetaceae.</title>
        <authorList>
            <person name="Munoz J.F."/>
            <person name="Mcewen J.G."/>
            <person name="Clay O.K."/>
            <person name="Cuomo C.A."/>
        </authorList>
    </citation>
    <scope>NUCLEOTIDE SEQUENCE [LARGE SCALE GENOMIC DNA]</scope>
    <source>
        <strain evidence="2 3">UAMH4076</strain>
    </source>
</reference>
<feature type="compositionally biased region" description="Basic and acidic residues" evidence="1">
    <location>
        <begin position="160"/>
        <end position="189"/>
    </location>
</feature>
<feature type="compositionally biased region" description="Polar residues" evidence="1">
    <location>
        <begin position="48"/>
        <end position="90"/>
    </location>
</feature>
<accession>A0A2B7ZAK2</accession>